<dbReference type="SUPFAM" id="SSF53335">
    <property type="entry name" value="S-adenosyl-L-methionine-dependent methyltransferases"/>
    <property type="match status" value="1"/>
</dbReference>
<dbReference type="EMBL" id="LR593887">
    <property type="protein sequence ID" value="VTS04456.1"/>
    <property type="molecule type" value="Genomic_DNA"/>
</dbReference>
<dbReference type="InterPro" id="IPR025714">
    <property type="entry name" value="Methyltranfer_dom"/>
</dbReference>
<dbReference type="InParanoid" id="A0A6C2YQ73"/>
<feature type="domain" description="Methyltransferase" evidence="1">
    <location>
        <begin position="163"/>
        <end position="299"/>
    </location>
</feature>
<dbReference type="PANTHER" id="PTHR13369:SF3">
    <property type="entry name" value="METHYLTRANSFERASE DOMAIN-CONTAINING PROTEIN"/>
    <property type="match status" value="1"/>
</dbReference>
<dbReference type="RefSeq" id="WP_162658680.1">
    <property type="nucleotide sequence ID" value="NZ_LR593887.1"/>
</dbReference>
<proteinExistence type="predicted"/>
<organism evidence="2">
    <name type="scientific">Tuwongella immobilis</name>
    <dbReference type="NCBI Taxonomy" id="692036"/>
    <lineage>
        <taxon>Bacteria</taxon>
        <taxon>Pseudomonadati</taxon>
        <taxon>Planctomycetota</taxon>
        <taxon>Planctomycetia</taxon>
        <taxon>Gemmatales</taxon>
        <taxon>Gemmataceae</taxon>
        <taxon>Tuwongella</taxon>
    </lineage>
</organism>
<dbReference type="Pfam" id="PF13679">
    <property type="entry name" value="Methyltransf_32"/>
    <property type="match status" value="1"/>
</dbReference>
<evidence type="ECO:0000259" key="1">
    <source>
        <dbReference type="Pfam" id="PF13679"/>
    </source>
</evidence>
<dbReference type="Gene3D" id="3.40.50.150">
    <property type="entry name" value="Vaccinia Virus protein VP39"/>
    <property type="match status" value="1"/>
</dbReference>
<dbReference type="AlphaFoldDB" id="A0A6C2YQ73"/>
<dbReference type="EMBL" id="LR586016">
    <property type="protein sequence ID" value="VIP03544.1"/>
    <property type="molecule type" value="Genomic_DNA"/>
</dbReference>
<reference evidence="2" key="1">
    <citation type="submission" date="2019-04" db="EMBL/GenBank/DDBJ databases">
        <authorList>
            <consortium name="Science for Life Laboratories"/>
        </authorList>
    </citation>
    <scope>NUCLEOTIDE SEQUENCE</scope>
    <source>
        <strain evidence="2">MBLW1</strain>
    </source>
</reference>
<dbReference type="Proteomes" id="UP000464378">
    <property type="component" value="Chromosome"/>
</dbReference>
<dbReference type="KEGG" id="tim:GMBLW1_04160"/>
<dbReference type="CDD" id="cd02440">
    <property type="entry name" value="AdoMet_MTases"/>
    <property type="match status" value="1"/>
</dbReference>
<evidence type="ECO:0000313" key="3">
    <source>
        <dbReference type="Proteomes" id="UP000464378"/>
    </source>
</evidence>
<accession>A0A6C2YQ73</accession>
<dbReference type="GO" id="GO:0005737">
    <property type="term" value="C:cytoplasm"/>
    <property type="evidence" value="ECO:0007669"/>
    <property type="project" value="TreeGrafter"/>
</dbReference>
<dbReference type="PANTHER" id="PTHR13369">
    <property type="match status" value="1"/>
</dbReference>
<gene>
    <name evidence="2" type="ORF">GMBLW1_04160</name>
</gene>
<protein>
    <recommendedName>
        <fullName evidence="1">Methyltransferase domain-containing protein</fullName>
    </recommendedName>
</protein>
<evidence type="ECO:0000313" key="2">
    <source>
        <dbReference type="EMBL" id="VIP03544.1"/>
    </source>
</evidence>
<dbReference type="InterPro" id="IPR029063">
    <property type="entry name" value="SAM-dependent_MTases_sf"/>
</dbReference>
<sequence length="426" mass="47318">MERTSWSMDALRDCIIESLAHPDFRRASFAGVQRGLPSEWKRVSVRPLELRGVYHLQFSYFDGRKTLVRNGTPEEIGPWVEELLRVRFAGVHLSGADEIDIRTSKRGKVTVHRSPPHAKAVPVRLTHNRIKEVPLPEGRADSVLKVMGILTQDGHVRPTMRPKFTQINEFLKHLLVVIEDAQLNRLGRPIEILDCGCGSSYLTIATHHYLNDVLNLPATVLGVDINEEVIRKSTERAKRLGSDGLGFACETIGEVQQKADVVLALHACDTATDDALAQAIRADAKLVMSVPCCHHDLNRRIKADGDASPLRGILRYGILRERMADLATDGLRAAALRVMGYRTDVVEFVSPEHTARNLLIRAVKVGPVGDSSSVREYLELRQFWQVTPYLERVFGDRFLQLIGATGAPPTALAYPTAVQASVQPEG</sequence>
<keyword evidence="3" id="KW-1185">Reference proteome</keyword>
<name>A0A6C2YQ73_9BACT</name>